<feature type="coiled-coil region" evidence="1">
    <location>
        <begin position="80"/>
        <end position="111"/>
    </location>
</feature>
<organism evidence="3 4">
    <name type="scientific">Gigaspora margarita</name>
    <dbReference type="NCBI Taxonomy" id="4874"/>
    <lineage>
        <taxon>Eukaryota</taxon>
        <taxon>Fungi</taxon>
        <taxon>Fungi incertae sedis</taxon>
        <taxon>Mucoromycota</taxon>
        <taxon>Glomeromycotina</taxon>
        <taxon>Glomeromycetes</taxon>
        <taxon>Diversisporales</taxon>
        <taxon>Gigasporaceae</taxon>
        <taxon>Gigaspora</taxon>
    </lineage>
</organism>
<sequence length="588" mass="66959">PSQLIICDTAAKEWQEIKKLEDTEIDNIIRQYFTTPLKLQGYFQTAASSSRTQVSDFVTDNPSPIITLSTVHHVEEIRSNASAQKKLAELKEIAEKNLKELENIYNITTDTQLHKDLHTRISDCRAEIQIPSFLIQNPNLIEYIHELVEYGLADKRRRKEAIKVRIVNHLLSVTRVSHDETKDHPDEHYCLASVKGARQFAQTFSDNSIIILQDDKAKIGLGVPAVGRMFRTLQSVLEPVQVPDHDFVCGSNQKLFPSVYLMIKPGEINDDLQTGQMAIFVRPQWSVGASSITHAEDISSLISNNQYSGILKTNNNIKPIWILLVDGGPDKNPQHFKNIQSYCKLFRKFDLDYLTVHTHAPGQSKYNLVERGMSTLSSKLASIVLPINHFGNHLDSQGRIVDTELATQNFCYAGTMLCDIWYHDPIFEKYVNATYVDEATDPFINLEAQEAMDFLQLFDGFLPPITKARDGHYINPIHLLQYSDKFKIPGYDVHCPSISQTTYNRLCCSICYKYLPTQAYIAKHRYLLHPSSHGRPKKNQPRSLESVVEFVLISNSAEIDDFSILPSEQNRQDFFSGDDFRNCSSDLE</sequence>
<dbReference type="InterPro" id="IPR013087">
    <property type="entry name" value="Znf_C2H2_type"/>
</dbReference>
<dbReference type="EMBL" id="CAJVQB010017915">
    <property type="protein sequence ID" value="CAG8785913.1"/>
    <property type="molecule type" value="Genomic_DNA"/>
</dbReference>
<evidence type="ECO:0000313" key="4">
    <source>
        <dbReference type="Proteomes" id="UP000789901"/>
    </source>
</evidence>
<evidence type="ECO:0000313" key="3">
    <source>
        <dbReference type="EMBL" id="CAG8785913.1"/>
    </source>
</evidence>
<evidence type="ECO:0000259" key="2">
    <source>
        <dbReference type="PROSITE" id="PS00028"/>
    </source>
</evidence>
<dbReference type="PROSITE" id="PS00028">
    <property type="entry name" value="ZINC_FINGER_C2H2_1"/>
    <property type="match status" value="1"/>
</dbReference>
<gene>
    <name evidence="3" type="ORF">GMARGA_LOCUS20433</name>
</gene>
<proteinExistence type="predicted"/>
<keyword evidence="4" id="KW-1185">Reference proteome</keyword>
<protein>
    <submittedName>
        <fullName evidence="3">6369_t:CDS:1</fullName>
    </submittedName>
</protein>
<dbReference type="PANTHER" id="PTHR46954">
    <property type="entry name" value="C2H2-TYPE DOMAIN-CONTAINING PROTEIN"/>
    <property type="match status" value="1"/>
</dbReference>
<evidence type="ECO:0000256" key="1">
    <source>
        <dbReference type="SAM" id="Coils"/>
    </source>
</evidence>
<dbReference type="PANTHER" id="PTHR46954:SF1">
    <property type="entry name" value="C2H2-TYPE DOMAIN-CONTAINING PROTEIN"/>
    <property type="match status" value="1"/>
</dbReference>
<keyword evidence="1" id="KW-0175">Coiled coil</keyword>
<feature type="domain" description="C2H2-type" evidence="2">
    <location>
        <begin position="507"/>
        <end position="529"/>
    </location>
</feature>
<name>A0ABN7VM85_GIGMA</name>
<comment type="caution">
    <text evidence="3">The sequence shown here is derived from an EMBL/GenBank/DDBJ whole genome shotgun (WGS) entry which is preliminary data.</text>
</comment>
<feature type="non-terminal residue" evidence="3">
    <location>
        <position position="1"/>
    </location>
</feature>
<accession>A0ABN7VM85</accession>
<reference evidence="3 4" key="1">
    <citation type="submission" date="2021-06" db="EMBL/GenBank/DDBJ databases">
        <authorList>
            <person name="Kallberg Y."/>
            <person name="Tangrot J."/>
            <person name="Rosling A."/>
        </authorList>
    </citation>
    <scope>NUCLEOTIDE SEQUENCE [LARGE SCALE GENOMIC DNA]</scope>
    <source>
        <strain evidence="3 4">120-4 pot B 10/14</strain>
    </source>
</reference>
<dbReference type="Proteomes" id="UP000789901">
    <property type="component" value="Unassembled WGS sequence"/>
</dbReference>